<protein>
    <submittedName>
        <fullName evidence="1">Uncharacterized protein</fullName>
    </submittedName>
</protein>
<evidence type="ECO:0000313" key="2">
    <source>
        <dbReference type="Proteomes" id="UP000261340"/>
    </source>
</evidence>
<proteinExistence type="predicted"/>
<dbReference type="Proteomes" id="UP000261340">
    <property type="component" value="Unplaced"/>
</dbReference>
<reference evidence="1" key="2">
    <citation type="submission" date="2025-09" db="UniProtKB">
        <authorList>
            <consortium name="Ensembl"/>
        </authorList>
    </citation>
    <scope>IDENTIFICATION</scope>
</reference>
<dbReference type="AlphaFoldDB" id="A0A3Q0S987"/>
<reference evidence="1" key="1">
    <citation type="submission" date="2025-08" db="UniProtKB">
        <authorList>
            <consortium name="Ensembl"/>
        </authorList>
    </citation>
    <scope>IDENTIFICATION</scope>
</reference>
<organism evidence="1 2">
    <name type="scientific">Amphilophus citrinellus</name>
    <name type="common">Midas cichlid</name>
    <name type="synonym">Cichlasoma citrinellum</name>
    <dbReference type="NCBI Taxonomy" id="61819"/>
    <lineage>
        <taxon>Eukaryota</taxon>
        <taxon>Metazoa</taxon>
        <taxon>Chordata</taxon>
        <taxon>Craniata</taxon>
        <taxon>Vertebrata</taxon>
        <taxon>Euteleostomi</taxon>
        <taxon>Actinopterygii</taxon>
        <taxon>Neopterygii</taxon>
        <taxon>Teleostei</taxon>
        <taxon>Neoteleostei</taxon>
        <taxon>Acanthomorphata</taxon>
        <taxon>Ovalentaria</taxon>
        <taxon>Cichlomorphae</taxon>
        <taxon>Cichliformes</taxon>
        <taxon>Cichlidae</taxon>
        <taxon>New World cichlids</taxon>
        <taxon>Cichlasomatinae</taxon>
        <taxon>Heroini</taxon>
        <taxon>Amphilophus</taxon>
    </lineage>
</organism>
<dbReference type="Ensembl" id="ENSACIT00000021927.1">
    <property type="protein sequence ID" value="ENSACIP00000021374.1"/>
    <property type="gene ID" value="ENSACIG00000016605.1"/>
</dbReference>
<sequence>MEHRRLLLAVPEIALTLQPFELAEGGGGVLVEAVGDCLGLLRLTNQDCVTPKHHRHVLDLVPVNPSQDLGPARVMVGQSGPQALRLTLRLILHQNKLIPSPGQHGVGEVGASERAPLLLCFLLSA</sequence>
<keyword evidence="2" id="KW-1185">Reference proteome</keyword>
<name>A0A3Q0S987_AMPCI</name>
<accession>A0A3Q0S987</accession>
<dbReference type="GeneTree" id="ENSGT00940000176941"/>
<evidence type="ECO:0000313" key="1">
    <source>
        <dbReference type="Ensembl" id="ENSACIP00000021374.1"/>
    </source>
</evidence>